<reference evidence="1" key="1">
    <citation type="journal article" date="2017" name="Science">
        <title>Giant viruses with an expanded complement of translation system components.</title>
        <authorList>
            <person name="Schulz F."/>
            <person name="Yutin N."/>
            <person name="Ivanova N.N."/>
            <person name="Ortega D.R."/>
            <person name="Lee T.K."/>
            <person name="Vierheilig J."/>
            <person name="Daims H."/>
            <person name="Horn M."/>
            <person name="Wagner M."/>
            <person name="Jensen G.J."/>
            <person name="Kyrpides N.C."/>
            <person name="Koonin E.V."/>
            <person name="Woyke T."/>
        </authorList>
    </citation>
    <scope>NUCLEOTIDE SEQUENCE</scope>
    <source>
        <strain evidence="1">CTV1</strain>
    </source>
</reference>
<organism evidence="1">
    <name type="scientific">Catovirus CTV1</name>
    <dbReference type="NCBI Taxonomy" id="1977631"/>
    <lineage>
        <taxon>Viruses</taxon>
        <taxon>Varidnaviria</taxon>
        <taxon>Bamfordvirae</taxon>
        <taxon>Nucleocytoviricota</taxon>
        <taxon>Megaviricetes</taxon>
        <taxon>Imitervirales</taxon>
        <taxon>Mimiviridae</taxon>
        <taxon>Klosneuvirinae</taxon>
        <taxon>Catovirus</taxon>
    </lineage>
</organism>
<accession>A0A1V0SAB8</accession>
<evidence type="ECO:0000313" key="1">
    <source>
        <dbReference type="EMBL" id="ARF08631.1"/>
    </source>
</evidence>
<protein>
    <submittedName>
        <fullName evidence="1">Uncharacterized protein</fullName>
    </submittedName>
</protein>
<sequence length="295" mass="34533">MYNSKIINNCEELIGKNLSKCSIVDTNTNRTFIHKKNSNFILEIKDNNIIATEFMFCNCSQELLYLYIETNRLLVTKQNEEKADRVTHYKYGPKNFLLNKKEIHMNGKIVQVIKCYNEFYYLVNNVAECGKFGGWYVTPEHPYIAPVGKVNIDIVFDAKMYVSNELLYVASLIKKNDYYESCISLYSLDPTSKNKNYYIMDIKMSLPTNIFSIKNNKLLIVSESNTICIKNKDEINTKNSYKFFENCLVEEKYNCFKFYNKKNNNVDILLKNTSKPGIKLIRKMCDVKLIFESIN</sequence>
<proteinExistence type="predicted"/>
<dbReference type="EMBL" id="KY684083">
    <property type="protein sequence ID" value="ARF08631.1"/>
    <property type="molecule type" value="Genomic_DNA"/>
</dbReference>
<gene>
    <name evidence="1" type="ORF">Catovirus_1_681</name>
</gene>
<name>A0A1V0SAB8_9VIRU</name>